<evidence type="ECO:0000259" key="5">
    <source>
        <dbReference type="Pfam" id="PF02897"/>
    </source>
</evidence>
<dbReference type="InterPro" id="IPR029058">
    <property type="entry name" value="AB_hydrolase_fold"/>
</dbReference>
<evidence type="ECO:0000259" key="4">
    <source>
        <dbReference type="Pfam" id="PF00326"/>
    </source>
</evidence>
<dbReference type="RefSeq" id="WP_141784875.1">
    <property type="nucleotide sequence ID" value="NZ_BAAAIK010000002.1"/>
</dbReference>
<dbReference type="GO" id="GO:0005829">
    <property type="term" value="C:cytosol"/>
    <property type="evidence" value="ECO:0007669"/>
    <property type="project" value="TreeGrafter"/>
</dbReference>
<dbReference type="Pfam" id="PF02897">
    <property type="entry name" value="Peptidase_S9_N"/>
    <property type="match status" value="1"/>
</dbReference>
<evidence type="ECO:0000256" key="2">
    <source>
        <dbReference type="ARBA" id="ARBA00022801"/>
    </source>
</evidence>
<name>A0A542YRR4_9MICO</name>
<dbReference type="GO" id="GO:0070012">
    <property type="term" value="F:oligopeptidase activity"/>
    <property type="evidence" value="ECO:0007669"/>
    <property type="project" value="TreeGrafter"/>
</dbReference>
<dbReference type="InterPro" id="IPR002470">
    <property type="entry name" value="Peptidase_S9A"/>
</dbReference>
<dbReference type="Gene3D" id="2.130.10.120">
    <property type="entry name" value="Prolyl oligopeptidase, N-terminal domain"/>
    <property type="match status" value="1"/>
</dbReference>
<dbReference type="PANTHER" id="PTHR42881">
    <property type="entry name" value="PROLYL ENDOPEPTIDASE"/>
    <property type="match status" value="1"/>
</dbReference>
<dbReference type="PRINTS" id="PR00862">
    <property type="entry name" value="PROLIGOPTASE"/>
</dbReference>
<dbReference type="SUPFAM" id="SSF53474">
    <property type="entry name" value="alpha/beta-Hydrolases"/>
    <property type="match status" value="1"/>
</dbReference>
<protein>
    <submittedName>
        <fullName evidence="6">Prolyl oligopeptidase</fullName>
    </submittedName>
</protein>
<organism evidence="6 7">
    <name type="scientific">Ornithinicoccus hortensis</name>
    <dbReference type="NCBI Taxonomy" id="82346"/>
    <lineage>
        <taxon>Bacteria</taxon>
        <taxon>Bacillati</taxon>
        <taxon>Actinomycetota</taxon>
        <taxon>Actinomycetes</taxon>
        <taxon>Micrococcales</taxon>
        <taxon>Intrasporangiaceae</taxon>
        <taxon>Ornithinicoccus</taxon>
    </lineage>
</organism>
<dbReference type="EMBL" id="VFOP01000001">
    <property type="protein sequence ID" value="TQL50793.1"/>
    <property type="molecule type" value="Genomic_DNA"/>
</dbReference>
<dbReference type="GO" id="GO:0004252">
    <property type="term" value="F:serine-type endopeptidase activity"/>
    <property type="evidence" value="ECO:0007669"/>
    <property type="project" value="InterPro"/>
</dbReference>
<reference evidence="6 7" key="1">
    <citation type="submission" date="2019-06" db="EMBL/GenBank/DDBJ databases">
        <title>Sequencing the genomes of 1000 actinobacteria strains.</title>
        <authorList>
            <person name="Klenk H.-P."/>
        </authorList>
    </citation>
    <scope>NUCLEOTIDE SEQUENCE [LARGE SCALE GENOMIC DNA]</scope>
    <source>
        <strain evidence="6 7">DSM 12335</strain>
    </source>
</reference>
<keyword evidence="1" id="KW-0645">Protease</keyword>
<gene>
    <name evidence="6" type="ORF">FB467_1910</name>
</gene>
<feature type="domain" description="Peptidase S9 prolyl oligopeptidase catalytic" evidence="4">
    <location>
        <begin position="484"/>
        <end position="685"/>
    </location>
</feature>
<evidence type="ECO:0000313" key="6">
    <source>
        <dbReference type="EMBL" id="TQL50793.1"/>
    </source>
</evidence>
<dbReference type="InterPro" id="IPR051167">
    <property type="entry name" value="Prolyl_oligopep/macrocyclase"/>
</dbReference>
<dbReference type="AlphaFoldDB" id="A0A542YRR4"/>
<dbReference type="Pfam" id="PF00326">
    <property type="entry name" value="Peptidase_S9"/>
    <property type="match status" value="1"/>
</dbReference>
<evidence type="ECO:0000256" key="1">
    <source>
        <dbReference type="ARBA" id="ARBA00022670"/>
    </source>
</evidence>
<evidence type="ECO:0000313" key="7">
    <source>
        <dbReference type="Proteomes" id="UP000319516"/>
    </source>
</evidence>
<proteinExistence type="predicted"/>
<feature type="domain" description="Peptidase S9A N-terminal" evidence="5">
    <location>
        <begin position="3"/>
        <end position="218"/>
    </location>
</feature>
<keyword evidence="3" id="KW-0720">Serine protease</keyword>
<dbReference type="Gene3D" id="3.40.50.1820">
    <property type="entry name" value="alpha/beta hydrolase"/>
    <property type="match status" value="1"/>
</dbReference>
<keyword evidence="2" id="KW-0378">Hydrolase</keyword>
<evidence type="ECO:0000256" key="3">
    <source>
        <dbReference type="ARBA" id="ARBA00022825"/>
    </source>
</evidence>
<dbReference type="Proteomes" id="UP000319516">
    <property type="component" value="Unassembled WGS sequence"/>
</dbReference>
<dbReference type="OrthoDB" id="9801421at2"/>
<dbReference type="SUPFAM" id="SSF50993">
    <property type="entry name" value="Peptidase/esterase 'gauge' domain"/>
    <property type="match status" value="1"/>
</dbReference>
<dbReference type="InterPro" id="IPR001375">
    <property type="entry name" value="Peptidase_S9_cat"/>
</dbReference>
<dbReference type="GO" id="GO:0006508">
    <property type="term" value="P:proteolysis"/>
    <property type="evidence" value="ECO:0007669"/>
    <property type="project" value="UniProtKB-KW"/>
</dbReference>
<sequence>MTEDTLGWLEDVDGDRAMAWVRDRSAEAEEELRADPRFEPIRAGIQEALEADDRIPLVTVVGGHLYNFWTDAGHERGLWRRTGWDSYLDGEGETEWEVLLDLDRLSSAEGEQWVWHGARILRPDHDRALVALSRGGSDADVTREFDLTTRTFVPDGFVREEAKGSLSWVDRDTVYASTDVGPGSMSSSGYPLTVRRWTRGTPLSEAPEVFAGGPDDMVVGAEHDPTPGFERELVACAHGFYSEHRYLLSPDGHPELLDLPESSRLDLHRQWLTVELRHGWTVTQDGAETTHAAGSLLVIELDRFRAGERDFRTVFAPDEHSALTDWFWTRSTLVLTVLRDVRHEVLVSTPSATGDAPTTSTLETGASDLATLTVSAVDADESDDLWLITTSWLSPMRLSLVRMGVGPAAADVQPVRAAPERFDAAGLELSQHWATSADGTRVPYFQVAPRDLALDGTAPTVLHGYGGFEQALTPAYDPIVGGAWLSRGGVYVVAGIRGGGEFGPRWHQAALRSERHRAYEDFVAVARDLVARRVTSVPHLGCSGRSNGGLLVGNMLTGFPDDFGAVVCQVPLLDMVRFSRLLAGASWMAEYGNPDVPEDRESLLTFSPYHRVDGGRTYPPTYLATSTRDDRVHPGHARKMAELLRGLGQDVTYWENTEGGHGGASTPAQWSVWHALPWTFLHRRLATGDPGSQSSTGMSRT</sequence>
<keyword evidence="7" id="KW-1185">Reference proteome</keyword>
<dbReference type="PANTHER" id="PTHR42881:SF13">
    <property type="entry name" value="PROLYL ENDOPEPTIDASE"/>
    <property type="match status" value="1"/>
</dbReference>
<comment type="caution">
    <text evidence="6">The sequence shown here is derived from an EMBL/GenBank/DDBJ whole genome shotgun (WGS) entry which is preliminary data.</text>
</comment>
<dbReference type="InterPro" id="IPR023302">
    <property type="entry name" value="Pept_S9A_N"/>
</dbReference>
<accession>A0A542YRR4</accession>